<proteinExistence type="predicted"/>
<protein>
    <submittedName>
        <fullName evidence="2">Uncharacterized protein</fullName>
    </submittedName>
</protein>
<feature type="transmembrane region" description="Helical" evidence="1">
    <location>
        <begin position="17"/>
        <end position="40"/>
    </location>
</feature>
<keyword evidence="1" id="KW-1133">Transmembrane helix</keyword>
<dbReference type="AlphaFoldDB" id="A0A8S1NZN1"/>
<evidence type="ECO:0000256" key="1">
    <source>
        <dbReference type="SAM" id="Phobius"/>
    </source>
</evidence>
<reference evidence="2" key="1">
    <citation type="submission" date="2021-01" db="EMBL/GenBank/DDBJ databases">
        <authorList>
            <consortium name="Genoscope - CEA"/>
            <person name="William W."/>
        </authorList>
    </citation>
    <scope>NUCLEOTIDE SEQUENCE</scope>
</reference>
<gene>
    <name evidence="2" type="ORF">PPRIM_AZ9-3.1.T0990091</name>
</gene>
<name>A0A8S1NZN1_PARPR</name>
<keyword evidence="1" id="KW-0472">Membrane</keyword>
<dbReference type="Proteomes" id="UP000688137">
    <property type="component" value="Unassembled WGS sequence"/>
</dbReference>
<dbReference type="OMA" id="ISYWMIF"/>
<evidence type="ECO:0000313" key="3">
    <source>
        <dbReference type="Proteomes" id="UP000688137"/>
    </source>
</evidence>
<sequence length="76" mass="8925">MEKINEQLPDISSITGIMFYSFISYWMIFALSIIVDRFMFSSKSNENSKMKKIIKARDVKKQQADKLLKKIDNVTK</sequence>
<dbReference type="EMBL" id="CAJJDM010000102">
    <property type="protein sequence ID" value="CAD8095666.1"/>
    <property type="molecule type" value="Genomic_DNA"/>
</dbReference>
<organism evidence="2 3">
    <name type="scientific">Paramecium primaurelia</name>
    <dbReference type="NCBI Taxonomy" id="5886"/>
    <lineage>
        <taxon>Eukaryota</taxon>
        <taxon>Sar</taxon>
        <taxon>Alveolata</taxon>
        <taxon>Ciliophora</taxon>
        <taxon>Intramacronucleata</taxon>
        <taxon>Oligohymenophorea</taxon>
        <taxon>Peniculida</taxon>
        <taxon>Parameciidae</taxon>
        <taxon>Paramecium</taxon>
    </lineage>
</organism>
<evidence type="ECO:0000313" key="2">
    <source>
        <dbReference type="EMBL" id="CAD8095666.1"/>
    </source>
</evidence>
<keyword evidence="3" id="KW-1185">Reference proteome</keyword>
<keyword evidence="1" id="KW-0812">Transmembrane</keyword>
<comment type="caution">
    <text evidence="2">The sequence shown here is derived from an EMBL/GenBank/DDBJ whole genome shotgun (WGS) entry which is preliminary data.</text>
</comment>
<accession>A0A8S1NZN1</accession>